<dbReference type="Pfam" id="PF04080">
    <property type="entry name" value="Per1"/>
    <property type="match status" value="1"/>
</dbReference>
<accession>Q8RWP5</accession>
<keyword evidence="3 7" id="KW-0812">Transmembrane</keyword>
<dbReference type="EMBL" id="AY092954">
    <property type="protein sequence ID" value="AAM12953.1"/>
    <property type="molecule type" value="mRNA"/>
</dbReference>
<sequence>MLVLAMLIQITECEISGCVGQLCFPQCNSSSDGGPWYIQEPLYLQWKKWGCQGDCRYQCMVNRETERETLGQAPVKYHGKWPFKRVLGIQEPASVAFSVLNLAMHFHGWLSFFIMIYYKLPLKQDRTAYYEYVGLWHIYGLLSMNSWFWSAVFHSR</sequence>
<organism evidence="8">
    <name type="scientific">Arabidopsis thaliana</name>
    <name type="common">Mouse-ear cress</name>
    <dbReference type="NCBI Taxonomy" id="3702"/>
    <lineage>
        <taxon>Eukaryota</taxon>
        <taxon>Viridiplantae</taxon>
        <taxon>Streptophyta</taxon>
        <taxon>Embryophyta</taxon>
        <taxon>Tracheophyta</taxon>
        <taxon>Spermatophyta</taxon>
        <taxon>Magnoliopsida</taxon>
        <taxon>eudicotyledons</taxon>
        <taxon>Gunneridae</taxon>
        <taxon>Pentapetalae</taxon>
        <taxon>rosids</taxon>
        <taxon>malvids</taxon>
        <taxon>Brassicales</taxon>
        <taxon>Brassicaceae</taxon>
        <taxon>Camelineae</taxon>
        <taxon>Arabidopsis</taxon>
    </lineage>
</organism>
<protein>
    <recommendedName>
        <fullName evidence="7">Post-GPI attachment to proteins factor 3</fullName>
    </recommendedName>
</protein>
<dbReference type="AlphaFoldDB" id="Q8RWP5"/>
<evidence type="ECO:0000256" key="7">
    <source>
        <dbReference type="RuleBase" id="RU365066"/>
    </source>
</evidence>
<name>Q8RWP5_ARATH</name>
<dbReference type="PANTHER" id="PTHR13148:SF0">
    <property type="entry name" value="POST-GPI ATTACHMENT TO PROTEINS FACTOR 3"/>
    <property type="match status" value="1"/>
</dbReference>
<evidence type="ECO:0000256" key="6">
    <source>
        <dbReference type="ARBA" id="ARBA00023136"/>
    </source>
</evidence>
<evidence type="ECO:0000313" key="9">
    <source>
        <dbReference type="EMBL" id="AAM47869.1"/>
    </source>
</evidence>
<feature type="transmembrane region" description="Helical" evidence="7">
    <location>
        <begin position="95"/>
        <end position="117"/>
    </location>
</feature>
<comment type="function">
    <text evidence="7">Involved in the lipid remodeling steps of GPI-anchor maturation.</text>
</comment>
<evidence type="ECO:0000256" key="2">
    <source>
        <dbReference type="ARBA" id="ARBA00022502"/>
    </source>
</evidence>
<evidence type="ECO:0000256" key="3">
    <source>
        <dbReference type="ARBA" id="ARBA00022692"/>
    </source>
</evidence>
<keyword evidence="5 7" id="KW-1133">Transmembrane helix</keyword>
<gene>
    <name evidence="8" type="ordered locus">At1g16560</name>
</gene>
<evidence type="ECO:0000256" key="4">
    <source>
        <dbReference type="ARBA" id="ARBA00022729"/>
    </source>
</evidence>
<dbReference type="PANTHER" id="PTHR13148">
    <property type="entry name" value="PER1-RELATED"/>
    <property type="match status" value="1"/>
</dbReference>
<proteinExistence type="evidence at transcript level"/>
<dbReference type="InterPro" id="IPR007217">
    <property type="entry name" value="Per1-like"/>
</dbReference>
<dbReference type="GO" id="GO:0000139">
    <property type="term" value="C:Golgi membrane"/>
    <property type="evidence" value="ECO:0007669"/>
    <property type="project" value="UniProtKB-SubCell"/>
</dbReference>
<reference evidence="9" key="2">
    <citation type="submission" date="2002-05" db="EMBL/GenBank/DDBJ databases">
        <authorList>
            <person name="Tripp M."/>
            <person name="Southwick A."/>
            <person name="Karlin-Neumann G."/>
            <person name="Nguyen M."/>
            <person name="Miranda M."/>
            <person name="Palm C.J."/>
            <person name="Bowser L."/>
            <person name="Jones T."/>
            <person name="Banh J."/>
            <person name="Carninci P."/>
            <person name="Chen H."/>
            <person name="Cheuk R."/>
            <person name="Chung M.K."/>
            <person name="Hayashizaki Y."/>
            <person name="Ishida J."/>
            <person name="Kamiya A."/>
            <person name="Kawai J."/>
            <person name="Kim C."/>
            <person name="Lin J."/>
            <person name="Liu S.X."/>
            <person name="Narusaka M."/>
            <person name="Pham P.K."/>
            <person name="Sakano H."/>
            <person name="Sakurai T."/>
            <person name="Satou M."/>
            <person name="Seki M."/>
            <person name="Shinn P."/>
            <person name="Yamada K."/>
            <person name="Shinozaki K."/>
            <person name="Ecker J."/>
            <person name="Theologis A."/>
            <person name="Davis R.W."/>
        </authorList>
    </citation>
    <scope>NUCLEOTIDE SEQUENCE</scope>
</reference>
<dbReference type="EMBL" id="AY114550">
    <property type="protein sequence ID" value="AAM47869.1"/>
    <property type="molecule type" value="mRNA"/>
</dbReference>
<comment type="similarity">
    <text evidence="7">Belongs to the PGAP3 family.</text>
</comment>
<reference evidence="8" key="1">
    <citation type="submission" date="2002-03" db="EMBL/GenBank/DDBJ databases">
        <authorList>
            <person name="Southwick A."/>
            <person name="Karlin-Neumann G."/>
            <person name="Nguyen M."/>
            <person name="Lam B."/>
            <person name="Miranda M."/>
            <person name="Palm C.J."/>
            <person name="Bowser L."/>
            <person name="Jones T."/>
            <person name="Banh J."/>
            <person name="Carninci P."/>
            <person name="Chen H."/>
            <person name="Cheuk R."/>
            <person name="Chung M.K."/>
            <person name="Hayashizaki Y."/>
            <person name="Ishida J."/>
            <person name="Kamiya A."/>
            <person name="Kawai J."/>
            <person name="Kim C."/>
            <person name="Lin J."/>
            <person name="Liu S.X."/>
            <person name="Narusaka M."/>
            <person name="Pham P.K."/>
            <person name="Sakano H."/>
            <person name="Sakurai T."/>
            <person name="Satou M."/>
            <person name="Seki M."/>
            <person name="Shinn P."/>
            <person name="Yamada K."/>
            <person name="Shinozaki K."/>
            <person name="Ecker J."/>
            <person name="Theologis A."/>
            <person name="Davis R.W."/>
        </authorList>
    </citation>
    <scope>NUCLEOTIDE SEQUENCE</scope>
</reference>
<dbReference type="ExpressionAtlas" id="Q8RWP5">
    <property type="expression patterns" value="baseline and differential"/>
</dbReference>
<comment type="subcellular location">
    <subcellularLocation>
        <location evidence="1">Endomembrane system</location>
        <topology evidence="1">Multi-pass membrane protein</topology>
    </subcellularLocation>
    <subcellularLocation>
        <location evidence="7">Golgi apparatus membrane</location>
        <topology evidence="7">Multi-pass membrane protein</topology>
    </subcellularLocation>
</comment>
<keyword evidence="7" id="KW-0333">Golgi apparatus</keyword>
<feature type="transmembrane region" description="Helical" evidence="7">
    <location>
        <begin position="129"/>
        <end position="149"/>
    </location>
</feature>
<evidence type="ECO:0000256" key="5">
    <source>
        <dbReference type="ARBA" id="ARBA00022989"/>
    </source>
</evidence>
<dbReference type="GO" id="GO:0006506">
    <property type="term" value="P:GPI anchor biosynthetic process"/>
    <property type="evidence" value="ECO:0007669"/>
    <property type="project" value="UniProtKB-KW"/>
</dbReference>
<evidence type="ECO:0000313" key="8">
    <source>
        <dbReference type="EMBL" id="AAM12953.1"/>
    </source>
</evidence>
<keyword evidence="4" id="KW-0732">Signal</keyword>
<comment type="caution">
    <text evidence="7">Lacks conserved residue(s) required for the propagation of feature annotation.</text>
</comment>
<evidence type="ECO:0000256" key="1">
    <source>
        <dbReference type="ARBA" id="ARBA00004127"/>
    </source>
</evidence>
<keyword evidence="2 7" id="KW-0337">GPI-anchor biosynthesis</keyword>
<keyword evidence="6 7" id="KW-0472">Membrane</keyword>